<dbReference type="PANTHER" id="PTHR19879:SF9">
    <property type="entry name" value="TRANSCRIPTION INITIATION FACTOR TFIID SUBUNIT 5"/>
    <property type="match status" value="1"/>
</dbReference>
<dbReference type="SUPFAM" id="SSF50978">
    <property type="entry name" value="WD40 repeat-like"/>
    <property type="match status" value="1"/>
</dbReference>
<proteinExistence type="predicted"/>
<organism evidence="3 4">
    <name type="scientific">Skeletonema marinoi</name>
    <dbReference type="NCBI Taxonomy" id="267567"/>
    <lineage>
        <taxon>Eukaryota</taxon>
        <taxon>Sar</taxon>
        <taxon>Stramenopiles</taxon>
        <taxon>Ochrophyta</taxon>
        <taxon>Bacillariophyta</taxon>
        <taxon>Coscinodiscophyceae</taxon>
        <taxon>Thalassiosirophycidae</taxon>
        <taxon>Thalassiosirales</taxon>
        <taxon>Skeletonemataceae</taxon>
        <taxon>Skeletonema</taxon>
        <taxon>Skeletonema marinoi-dohrnii complex</taxon>
    </lineage>
</organism>
<dbReference type="PROSITE" id="PS50294">
    <property type="entry name" value="WD_REPEATS_REGION"/>
    <property type="match status" value="1"/>
</dbReference>
<dbReference type="SMART" id="SM00320">
    <property type="entry name" value="WD40"/>
    <property type="match status" value="5"/>
</dbReference>
<dbReference type="AlphaFoldDB" id="A0AAD9DJ26"/>
<comment type="caution">
    <text evidence="3">The sequence shown here is derived from an EMBL/GenBank/DDBJ whole genome shotgun (WGS) entry which is preliminary data.</text>
</comment>
<dbReference type="InterPro" id="IPR015943">
    <property type="entry name" value="WD40/YVTN_repeat-like_dom_sf"/>
</dbReference>
<reference evidence="3" key="1">
    <citation type="submission" date="2023-06" db="EMBL/GenBank/DDBJ databases">
        <title>Survivors Of The Sea: Transcriptome response of Skeletonema marinoi to long-term dormancy.</title>
        <authorList>
            <person name="Pinder M.I.M."/>
            <person name="Kourtchenko O."/>
            <person name="Robertson E.K."/>
            <person name="Larsson T."/>
            <person name="Maumus F."/>
            <person name="Osuna-Cruz C.M."/>
            <person name="Vancaester E."/>
            <person name="Stenow R."/>
            <person name="Vandepoele K."/>
            <person name="Ploug H."/>
            <person name="Bruchert V."/>
            <person name="Godhe A."/>
            <person name="Topel M."/>
        </authorList>
    </citation>
    <scope>NUCLEOTIDE SEQUENCE</scope>
    <source>
        <strain evidence="3">R05AC</strain>
    </source>
</reference>
<feature type="compositionally biased region" description="Polar residues" evidence="2">
    <location>
        <begin position="30"/>
        <end position="43"/>
    </location>
</feature>
<dbReference type="InterPro" id="IPR036322">
    <property type="entry name" value="WD40_repeat_dom_sf"/>
</dbReference>
<dbReference type="Pfam" id="PF00400">
    <property type="entry name" value="WD40"/>
    <property type="match status" value="1"/>
</dbReference>
<dbReference type="EMBL" id="JATAAI010000002">
    <property type="protein sequence ID" value="KAK1747358.1"/>
    <property type="molecule type" value="Genomic_DNA"/>
</dbReference>
<evidence type="ECO:0000256" key="2">
    <source>
        <dbReference type="SAM" id="MobiDB-lite"/>
    </source>
</evidence>
<dbReference type="PANTHER" id="PTHR19879">
    <property type="entry name" value="TRANSCRIPTION INITIATION FACTOR TFIID"/>
    <property type="match status" value="1"/>
</dbReference>
<evidence type="ECO:0000256" key="1">
    <source>
        <dbReference type="PROSITE-ProRule" id="PRU00221"/>
    </source>
</evidence>
<dbReference type="Gene3D" id="2.130.10.10">
    <property type="entry name" value="YVTN repeat-like/Quinoprotein amine dehydrogenase"/>
    <property type="match status" value="2"/>
</dbReference>
<dbReference type="Proteomes" id="UP001224775">
    <property type="component" value="Unassembled WGS sequence"/>
</dbReference>
<dbReference type="PROSITE" id="PS50082">
    <property type="entry name" value="WD_REPEATS_2"/>
    <property type="match status" value="1"/>
</dbReference>
<evidence type="ECO:0000313" key="4">
    <source>
        <dbReference type="Proteomes" id="UP001224775"/>
    </source>
</evidence>
<keyword evidence="1" id="KW-0853">WD repeat</keyword>
<accession>A0AAD9DJ26</accession>
<sequence length="450" mass="49183">MADEHPHKIRPQAFHEANALHSSFFGEPLPSSSVNTAPSSPRRPQNERMCMGGHRDPIYGTAFSPDGKYLATASEDSTVRIWLVQSHKLVATLSEGMDTNYECLRVAWMKITNDNDSNLQQNDGGVEKYVLASGGADGVVRLWSAVENEEQKLEWQCVGSLNHFVEDDEERPQIYALQFIQSPSYPNIDIMLTSAHDSVYLWTIENDNEESSSESPNARQKKFLSLSSIQFSHLDDASQTYQFGGPRNPENDLYVFDASYSESNDLLAAALSDGTCRVLSLAASSVDEDESVQREQCVLSLPPGYFGGRGGHLTAVEWDSSGTRLATCIASGRVILWYLQNVGTGNSISLRPSVVSILDGGSGRQVFGAKYCCGKNEDLLLTWGIEGKVSVWDSYSVGEVMSPICTLISHTEYPIFALDVTQTGAKQSIAVGGGKEGGLFLGVPAYLYDI</sequence>
<protein>
    <submittedName>
        <fullName evidence="3">WD40 repeat domain-containing protein</fullName>
    </submittedName>
</protein>
<gene>
    <name evidence="3" type="ORF">QTG54_001321</name>
</gene>
<name>A0AAD9DJ26_9STRA</name>
<keyword evidence="4" id="KW-1185">Reference proteome</keyword>
<dbReference type="InterPro" id="IPR001680">
    <property type="entry name" value="WD40_rpt"/>
</dbReference>
<feature type="repeat" description="WD" evidence="1">
    <location>
        <begin position="51"/>
        <end position="92"/>
    </location>
</feature>
<feature type="region of interest" description="Disordered" evidence="2">
    <location>
        <begin position="25"/>
        <end position="55"/>
    </location>
</feature>
<evidence type="ECO:0000313" key="3">
    <source>
        <dbReference type="EMBL" id="KAK1747358.1"/>
    </source>
</evidence>